<proteinExistence type="predicted"/>
<organism evidence="1">
    <name type="scientific">Lepeophtheirus salmonis</name>
    <name type="common">Salmon louse</name>
    <name type="synonym">Caligus salmonis</name>
    <dbReference type="NCBI Taxonomy" id="72036"/>
    <lineage>
        <taxon>Eukaryota</taxon>
        <taxon>Metazoa</taxon>
        <taxon>Ecdysozoa</taxon>
        <taxon>Arthropoda</taxon>
        <taxon>Crustacea</taxon>
        <taxon>Multicrustacea</taxon>
        <taxon>Hexanauplia</taxon>
        <taxon>Copepoda</taxon>
        <taxon>Siphonostomatoida</taxon>
        <taxon>Caligidae</taxon>
        <taxon>Lepeophtheirus</taxon>
    </lineage>
</organism>
<dbReference type="EMBL" id="HACA01019406">
    <property type="protein sequence ID" value="CDW36767.1"/>
    <property type="molecule type" value="Transcribed_RNA"/>
</dbReference>
<dbReference type="AlphaFoldDB" id="A0A0K2UFN0"/>
<evidence type="ECO:0000313" key="1">
    <source>
        <dbReference type="EMBL" id="CDW36767.1"/>
    </source>
</evidence>
<reference evidence="1" key="1">
    <citation type="submission" date="2014-05" db="EMBL/GenBank/DDBJ databases">
        <authorList>
            <person name="Chronopoulou M."/>
        </authorList>
    </citation>
    <scope>NUCLEOTIDE SEQUENCE</scope>
    <source>
        <tissue evidence="1">Whole organism</tissue>
    </source>
</reference>
<name>A0A0K2UFN0_LEPSM</name>
<sequence length="21" mass="2462">MVDILGEYTVEYLQYIRIGSV</sequence>
<protein>
    <submittedName>
        <fullName evidence="1">Uncharacterized protein</fullName>
    </submittedName>
</protein>
<accession>A0A0K2UFN0</accession>